<organism evidence="12 13">
    <name type="scientific">Knipowitschia caucasica</name>
    <name type="common">Caucasian dwarf goby</name>
    <name type="synonym">Pomatoschistus caucasicus</name>
    <dbReference type="NCBI Taxonomy" id="637954"/>
    <lineage>
        <taxon>Eukaryota</taxon>
        <taxon>Metazoa</taxon>
        <taxon>Chordata</taxon>
        <taxon>Craniata</taxon>
        <taxon>Vertebrata</taxon>
        <taxon>Euteleostomi</taxon>
        <taxon>Actinopterygii</taxon>
        <taxon>Neopterygii</taxon>
        <taxon>Teleostei</taxon>
        <taxon>Neoteleostei</taxon>
        <taxon>Acanthomorphata</taxon>
        <taxon>Gobiaria</taxon>
        <taxon>Gobiiformes</taxon>
        <taxon>Gobioidei</taxon>
        <taxon>Gobiidae</taxon>
        <taxon>Gobiinae</taxon>
        <taxon>Knipowitschia</taxon>
    </lineage>
</organism>
<dbReference type="Gene3D" id="3.10.120.10">
    <property type="entry name" value="Cytochrome b5-like heme/steroid binding domain"/>
    <property type="match status" value="1"/>
</dbReference>
<gene>
    <name evidence="12" type="ORF">KC01_LOCUS19536</name>
</gene>
<evidence type="ECO:0000256" key="5">
    <source>
        <dbReference type="ARBA" id="ARBA00023004"/>
    </source>
</evidence>
<proteinExistence type="inferred from homology"/>
<dbReference type="AlphaFoldDB" id="A0AAV2KK16"/>
<accession>A0AAV2KK16</accession>
<evidence type="ECO:0000256" key="2">
    <source>
        <dbReference type="ARBA" id="ARBA00022490"/>
    </source>
</evidence>
<evidence type="ECO:0000256" key="7">
    <source>
        <dbReference type="ARBA" id="ARBA00023273"/>
    </source>
</evidence>
<evidence type="ECO:0000313" key="12">
    <source>
        <dbReference type="EMBL" id="CAL1589949.1"/>
    </source>
</evidence>
<comment type="function">
    <text evidence="10">Radial spoke stalk protein that binds heme under oxidizing conditions. Required for the coordinated beating of multiple cilia maybe by functioning in a redox signaling pathway.</text>
</comment>
<evidence type="ECO:0000256" key="6">
    <source>
        <dbReference type="ARBA" id="ARBA00023212"/>
    </source>
</evidence>
<evidence type="ECO:0000256" key="8">
    <source>
        <dbReference type="ARBA" id="ARBA00038168"/>
    </source>
</evidence>
<keyword evidence="4" id="KW-0479">Metal-binding</keyword>
<sequence>MLWSARFSSSDPTVTGPAQMKFFTPAEVSAHNTRDDLWVCVLGRVLDLTELAQKNKDEALLLPLLESAGKDISHWFDPETKDVCLFVDQVTQCRRYYTPRGRFVDVPPPGPRSDWACEHSTPWWRDQRYCIGLLSHKTRFIRVVNTLTGQEQRLEVCSEETLAAILDRYLPYNNHAHSYTWRHAGSDLDMGATLEENGIHDDDHLLHQLGLHDDALCPALLLHFTDDLS</sequence>
<keyword evidence="2" id="KW-0963">Cytoplasm</keyword>
<dbReference type="InterPro" id="IPR052320">
    <property type="entry name" value="Cytochrome_b5_domain"/>
</dbReference>
<dbReference type="PROSITE" id="PS50255">
    <property type="entry name" value="CYTOCHROME_B5_2"/>
    <property type="match status" value="1"/>
</dbReference>
<keyword evidence="6" id="KW-0206">Cytoskeleton</keyword>
<dbReference type="EMBL" id="OZ035841">
    <property type="protein sequence ID" value="CAL1589949.1"/>
    <property type="molecule type" value="Genomic_DNA"/>
</dbReference>
<comment type="similarity">
    <text evidence="8">Belongs to the cytochrome b5 family.</text>
</comment>
<keyword evidence="7" id="KW-0966">Cell projection</keyword>
<evidence type="ECO:0000256" key="1">
    <source>
        <dbReference type="ARBA" id="ARBA00004430"/>
    </source>
</evidence>
<feature type="domain" description="Cytochrome b5 heme-binding" evidence="11">
    <location>
        <begin position="20"/>
        <end position="76"/>
    </location>
</feature>
<name>A0AAV2KK16_KNICA</name>
<keyword evidence="5" id="KW-0408">Iron</keyword>
<keyword evidence="13" id="KW-1185">Reference proteome</keyword>
<dbReference type="SUPFAM" id="SSF55856">
    <property type="entry name" value="Cytochrome b5-like heme/steroid binding domain"/>
    <property type="match status" value="1"/>
</dbReference>
<protein>
    <recommendedName>
        <fullName evidence="9">Cytochrome b5 domain-containing protein 1</fullName>
    </recommendedName>
</protein>
<dbReference type="SMART" id="SM01117">
    <property type="entry name" value="Cyt-b5"/>
    <property type="match status" value="1"/>
</dbReference>
<dbReference type="Proteomes" id="UP001497482">
    <property type="component" value="Chromosome 19"/>
</dbReference>
<reference evidence="12 13" key="1">
    <citation type="submission" date="2024-04" db="EMBL/GenBank/DDBJ databases">
        <authorList>
            <person name="Waldvogel A.-M."/>
            <person name="Schoenle A."/>
        </authorList>
    </citation>
    <scope>NUCLEOTIDE SEQUENCE [LARGE SCALE GENOMIC DNA]</scope>
</reference>
<evidence type="ECO:0000256" key="9">
    <source>
        <dbReference type="ARBA" id="ARBA00040649"/>
    </source>
</evidence>
<dbReference type="PANTHER" id="PTHR21281">
    <property type="entry name" value="CYTOCHROME B5 DOMAIN-CONTAINING PROTEIN 1"/>
    <property type="match status" value="1"/>
</dbReference>
<dbReference type="InterPro" id="IPR036400">
    <property type="entry name" value="Cyt_B5-like_heme/steroid_sf"/>
</dbReference>
<dbReference type="GO" id="GO:0005930">
    <property type="term" value="C:axoneme"/>
    <property type="evidence" value="ECO:0007669"/>
    <property type="project" value="UniProtKB-SubCell"/>
</dbReference>
<dbReference type="InterPro" id="IPR001199">
    <property type="entry name" value="Cyt_B5-like_heme/steroid-bd"/>
</dbReference>
<dbReference type="GO" id="GO:0003341">
    <property type="term" value="P:cilium movement"/>
    <property type="evidence" value="ECO:0007669"/>
    <property type="project" value="TreeGrafter"/>
</dbReference>
<dbReference type="PANTHER" id="PTHR21281:SF0">
    <property type="entry name" value="CYTOCHROME B5 DOMAIN-CONTAINING PROTEIN 1"/>
    <property type="match status" value="1"/>
</dbReference>
<evidence type="ECO:0000256" key="4">
    <source>
        <dbReference type="ARBA" id="ARBA00022723"/>
    </source>
</evidence>
<keyword evidence="3" id="KW-0349">Heme</keyword>
<evidence type="ECO:0000256" key="10">
    <source>
        <dbReference type="ARBA" id="ARBA00046139"/>
    </source>
</evidence>
<dbReference type="GO" id="GO:0046872">
    <property type="term" value="F:metal ion binding"/>
    <property type="evidence" value="ECO:0007669"/>
    <property type="project" value="UniProtKB-KW"/>
</dbReference>
<evidence type="ECO:0000256" key="3">
    <source>
        <dbReference type="ARBA" id="ARBA00022617"/>
    </source>
</evidence>
<evidence type="ECO:0000313" key="13">
    <source>
        <dbReference type="Proteomes" id="UP001497482"/>
    </source>
</evidence>
<evidence type="ECO:0000259" key="11">
    <source>
        <dbReference type="PROSITE" id="PS50255"/>
    </source>
</evidence>
<dbReference type="Pfam" id="PF00173">
    <property type="entry name" value="Cyt-b5"/>
    <property type="match status" value="1"/>
</dbReference>
<comment type="subcellular location">
    <subcellularLocation>
        <location evidence="1">Cytoplasm</location>
        <location evidence="1">Cytoskeleton</location>
        <location evidence="1">Cilium axoneme</location>
    </subcellularLocation>
</comment>